<feature type="transmembrane region" description="Helical" evidence="1">
    <location>
        <begin position="516"/>
        <end position="536"/>
    </location>
</feature>
<name>A0AAU9IQX2_9CILI</name>
<organism evidence="2 3">
    <name type="scientific">Blepharisma stoltei</name>
    <dbReference type="NCBI Taxonomy" id="1481888"/>
    <lineage>
        <taxon>Eukaryota</taxon>
        <taxon>Sar</taxon>
        <taxon>Alveolata</taxon>
        <taxon>Ciliophora</taxon>
        <taxon>Postciliodesmatophora</taxon>
        <taxon>Heterotrichea</taxon>
        <taxon>Heterotrichida</taxon>
        <taxon>Blepharismidae</taxon>
        <taxon>Blepharisma</taxon>
    </lineage>
</organism>
<proteinExistence type="predicted"/>
<sequence length="539" mass="62757">MNGNSNAAILPETFVEAIDSGIKNSSEENQLFRTNRSEFSSLSDINEELKLEITYFYKHTLIALAIHFIHALFGPISIPLLWWLFGKNLCTNMGFNWHPFYKGEFMAWSWIFYTINFLIFNSSQFMILLSLILATKTIIVIKTILVSIKYGFYTKEFWQMMNDEELELEVLRSQLILVGWRKIPSDIILHEILKSFGRCSRSPDELCIVFETEISKEFKDLINKSKSGYNIEIRHDIKYLSHADNKPCIPTMVFAQILIDFSVPKSISRADNWLPELIGLFYGLSPILSIFIQFGAKKLEFGIAEIFYVFYSLYLAYHVAKVFIKYIITGIVDMRRKKFLMSQISALISKRETYCKILKEYKIPRLDFNDIRTIDSWYTMRTAFLDFGKRYTYRIFIYASLIFPLCTLIISFLIIQFFGMIQIISIPAMIGVIFLAFTSLSLIFWMILIGSQINDTINIHRDFIVEMCSNILHLRNTENGLDNKVYQALNLVDRKLEQDEKVRPVKIMGLTADSKFLSKIFALLTSGVLSLFQVYLKKN</sequence>
<comment type="caution">
    <text evidence="2">The sequence shown here is derived from an EMBL/GenBank/DDBJ whole genome shotgun (WGS) entry which is preliminary data.</text>
</comment>
<accession>A0AAU9IQX2</accession>
<feature type="transmembrane region" description="Helical" evidence="1">
    <location>
        <begin position="395"/>
        <end position="418"/>
    </location>
</feature>
<protein>
    <recommendedName>
        <fullName evidence="4">Odorant receptor</fullName>
    </recommendedName>
</protein>
<keyword evidence="1" id="KW-0472">Membrane</keyword>
<dbReference type="EMBL" id="CAJZBQ010000014">
    <property type="protein sequence ID" value="CAG9315563.1"/>
    <property type="molecule type" value="Genomic_DNA"/>
</dbReference>
<dbReference type="AlphaFoldDB" id="A0AAU9IQX2"/>
<evidence type="ECO:0000313" key="2">
    <source>
        <dbReference type="EMBL" id="CAG9315563.1"/>
    </source>
</evidence>
<feature type="transmembrane region" description="Helical" evidence="1">
    <location>
        <begin position="105"/>
        <end position="134"/>
    </location>
</feature>
<dbReference type="Proteomes" id="UP001162131">
    <property type="component" value="Unassembled WGS sequence"/>
</dbReference>
<keyword evidence="3" id="KW-1185">Reference proteome</keyword>
<keyword evidence="1" id="KW-1133">Transmembrane helix</keyword>
<evidence type="ECO:0000313" key="3">
    <source>
        <dbReference type="Proteomes" id="UP001162131"/>
    </source>
</evidence>
<feature type="transmembrane region" description="Helical" evidence="1">
    <location>
        <begin position="424"/>
        <end position="448"/>
    </location>
</feature>
<keyword evidence="1" id="KW-0812">Transmembrane</keyword>
<reference evidence="2" key="1">
    <citation type="submission" date="2021-09" db="EMBL/GenBank/DDBJ databases">
        <authorList>
            <consortium name="AG Swart"/>
            <person name="Singh M."/>
            <person name="Singh A."/>
            <person name="Seah K."/>
            <person name="Emmerich C."/>
        </authorList>
    </citation>
    <scope>NUCLEOTIDE SEQUENCE</scope>
    <source>
        <strain evidence="2">ATCC30299</strain>
    </source>
</reference>
<feature type="transmembrane region" description="Helical" evidence="1">
    <location>
        <begin position="61"/>
        <end position="85"/>
    </location>
</feature>
<evidence type="ECO:0000256" key="1">
    <source>
        <dbReference type="SAM" id="Phobius"/>
    </source>
</evidence>
<feature type="transmembrane region" description="Helical" evidence="1">
    <location>
        <begin position="273"/>
        <end position="294"/>
    </location>
</feature>
<feature type="transmembrane region" description="Helical" evidence="1">
    <location>
        <begin position="306"/>
        <end position="328"/>
    </location>
</feature>
<gene>
    <name evidence="2" type="ORF">BSTOLATCC_MIC14317</name>
</gene>
<evidence type="ECO:0008006" key="4">
    <source>
        <dbReference type="Google" id="ProtNLM"/>
    </source>
</evidence>